<reference evidence="2 3" key="1">
    <citation type="submission" date="2015-03" db="EMBL/GenBank/DDBJ databases">
        <title>Genomics and transcriptomics of the oil-accumulating basidiomycete yeast T. oleaginosus allow insights into substrate utilization and the diverse evolutionary trajectories of mating systems in fungi.</title>
        <authorList>
            <consortium name="DOE Joint Genome Institute"/>
            <person name="Kourist R."/>
            <person name="Kracht O."/>
            <person name="Bracharz F."/>
            <person name="Lipzen A."/>
            <person name="Nolan M."/>
            <person name="Ohm R."/>
            <person name="Grigoriev I."/>
            <person name="Sun S."/>
            <person name="Heitman J."/>
            <person name="Bruck T."/>
            <person name="Nowrousian M."/>
        </authorList>
    </citation>
    <scope>NUCLEOTIDE SEQUENCE [LARGE SCALE GENOMIC DNA]</scope>
    <source>
        <strain evidence="2 3">IBC0246</strain>
    </source>
</reference>
<accession>A0A0J1ATT3</accession>
<evidence type="ECO:0000313" key="2">
    <source>
        <dbReference type="EMBL" id="KLT38739.1"/>
    </source>
</evidence>
<gene>
    <name evidence="2" type="ORF">CC85DRAFT_289249</name>
</gene>
<proteinExistence type="predicted"/>
<evidence type="ECO:0000313" key="3">
    <source>
        <dbReference type="Proteomes" id="UP000053611"/>
    </source>
</evidence>
<organism evidence="2 3">
    <name type="scientific">Cutaneotrichosporon oleaginosum</name>
    <dbReference type="NCBI Taxonomy" id="879819"/>
    <lineage>
        <taxon>Eukaryota</taxon>
        <taxon>Fungi</taxon>
        <taxon>Dikarya</taxon>
        <taxon>Basidiomycota</taxon>
        <taxon>Agaricomycotina</taxon>
        <taxon>Tremellomycetes</taxon>
        <taxon>Trichosporonales</taxon>
        <taxon>Trichosporonaceae</taxon>
        <taxon>Cutaneotrichosporon</taxon>
    </lineage>
</organism>
<sequence length="370" mass="39765">MTVVKRPLPAGKRTSSKQSCVTSPPRRKASLPSSGTHNGPTSRPLLTLDHTAFPHIMDGILTHATHGTLLSLRAASRAWRARVDAVLHKHVSIATDHIPRAGSSGSGSGTLPLHAAYAAPVDTLDLLNLTPPGFTPPTSPSIPFSRRPVRSLPFPPLPPSVNTLRIIGDLDWARIGPRLPSCATLVVLAPLPLIEPSIYTPRLSTPRGLADSAACAAYLARCPRLVLPLSALRGASVYMLADVLRARKVVLLADDGEWRDALAALCCLLGAVLLNRATDTRFTLVNVLEAGTAWRRTATLVPQGDAVDVPSDVCWDEEGFWADGMGLFRLAGHEFAHSDAEVRARMEKSVEFLSSHEYEARVGDEVRVVL</sequence>
<dbReference type="Proteomes" id="UP000053611">
    <property type="component" value="Unassembled WGS sequence"/>
</dbReference>
<dbReference type="AlphaFoldDB" id="A0A0J1ATT3"/>
<protein>
    <submittedName>
        <fullName evidence="2">Uncharacterized protein</fullName>
    </submittedName>
</protein>
<evidence type="ECO:0000256" key="1">
    <source>
        <dbReference type="SAM" id="MobiDB-lite"/>
    </source>
</evidence>
<keyword evidence="3" id="KW-1185">Reference proteome</keyword>
<dbReference type="EMBL" id="KQ087286">
    <property type="protein sequence ID" value="KLT38739.1"/>
    <property type="molecule type" value="Genomic_DNA"/>
</dbReference>
<name>A0A0J1ATT3_9TREE</name>
<feature type="region of interest" description="Disordered" evidence="1">
    <location>
        <begin position="1"/>
        <end position="45"/>
    </location>
</feature>
<dbReference type="RefSeq" id="XP_018275230.1">
    <property type="nucleotide sequence ID" value="XM_018424558.1"/>
</dbReference>
<feature type="compositionally biased region" description="Polar residues" evidence="1">
    <location>
        <begin position="31"/>
        <end position="41"/>
    </location>
</feature>
<dbReference type="GeneID" id="28985161"/>